<proteinExistence type="inferred from homology"/>
<dbReference type="SUPFAM" id="SSF51445">
    <property type="entry name" value="(Trans)glycosidases"/>
    <property type="match status" value="1"/>
</dbReference>
<dbReference type="InterPro" id="IPR004886">
    <property type="entry name" value="Glucanosyltransferase"/>
</dbReference>
<comment type="similarity">
    <text evidence="3 11">Belongs to the glycosyl hydrolase 72 family.</text>
</comment>
<keyword evidence="11" id="KW-0808">Transferase</keyword>
<feature type="compositionally biased region" description="Low complexity" evidence="12">
    <location>
        <begin position="499"/>
        <end position="515"/>
    </location>
</feature>
<feature type="domain" description="X8" evidence="13">
    <location>
        <begin position="378"/>
        <end position="465"/>
    </location>
</feature>
<evidence type="ECO:0000256" key="4">
    <source>
        <dbReference type="ARBA" id="ARBA00022622"/>
    </source>
</evidence>
<keyword evidence="9 11" id="KW-0449">Lipoprotein</keyword>
<accession>A0A1E4S6E4</accession>
<dbReference type="Pfam" id="PF07983">
    <property type="entry name" value="X8"/>
    <property type="match status" value="1"/>
</dbReference>
<dbReference type="InterPro" id="IPR017853">
    <property type="entry name" value="GH"/>
</dbReference>
<protein>
    <recommendedName>
        <fullName evidence="11">1,3-beta-glucanosyltransferase</fullName>
        <ecNumber evidence="11">2.4.1.-</ecNumber>
    </recommendedName>
</protein>
<dbReference type="GO" id="GO:0071970">
    <property type="term" value="P:fungal-type cell wall (1-&gt;3)-beta-D-glucan biosynthetic process"/>
    <property type="evidence" value="ECO:0007669"/>
    <property type="project" value="TreeGrafter"/>
</dbReference>
<dbReference type="GO" id="GO:0005886">
    <property type="term" value="C:plasma membrane"/>
    <property type="evidence" value="ECO:0007669"/>
    <property type="project" value="UniProtKB-SubCell"/>
</dbReference>
<evidence type="ECO:0000256" key="1">
    <source>
        <dbReference type="ARBA" id="ARBA00004196"/>
    </source>
</evidence>
<keyword evidence="7" id="KW-1015">Disulfide bond</keyword>
<dbReference type="Gene3D" id="1.20.58.1040">
    <property type="match status" value="1"/>
</dbReference>
<dbReference type="STRING" id="983966.A0A1E4S6E4"/>
<dbReference type="PANTHER" id="PTHR31468:SF2">
    <property type="entry name" value="1,3-BETA-GLUCANOSYLTRANSFERASE GAS1"/>
    <property type="match status" value="1"/>
</dbReference>
<dbReference type="GO" id="GO:0031505">
    <property type="term" value="P:fungal-type cell wall organization"/>
    <property type="evidence" value="ECO:0007669"/>
    <property type="project" value="UniProtKB-ARBA"/>
</dbReference>
<dbReference type="RefSeq" id="XP_020072136.1">
    <property type="nucleotide sequence ID" value="XM_020216787.1"/>
</dbReference>
<dbReference type="GO" id="GO:0042124">
    <property type="term" value="F:1,3-beta-glucanosyltransferase activity"/>
    <property type="evidence" value="ECO:0007669"/>
    <property type="project" value="TreeGrafter"/>
</dbReference>
<feature type="region of interest" description="Disordered" evidence="12">
    <location>
        <begin position="499"/>
        <end position="520"/>
    </location>
</feature>
<sequence length="548" mass="58437">MRFNWALASAFAGVALANQDTEGTDASVPTIEVVGNKFFYSNNGSQFYIKGIAYQQDTANASADVTFVDPLADIDSCKRDLPYLQELYTNTLRVYAINTSVSHKECMDLFAEAGIYIIADLSQPSESINRDSPEWNLELYQRYTDTVDALSNYTNVLGFFAGNEVTNNVTNTDASAFVKAAVRDTKAYIKAQGYRDIPVGYSSNDDSDIRVAIADYFACGDEDVKADFFGINMYEWCGDSTFKESGYADRTAEFENLTIPIFFSEYGCNEVQPREFTEVQALYGSDMTDVWSGGIVYMYFEEANNYGLVTVSGDEVSTLADFNNLKTELASIDPTSATSGSVKTTSLACPAEASTWRASAELPPTPDEAVCDCLDYTLACVVDSSVDEEDYSDLYSIVCGMTDCSVISANGTSGVYGAFSYCGDKAKLSYVLNQYYVDNGKHSTDCDFGGSASLVSTSTASTCSSILSSASAAVSNAATSTASGSDSASGSSSTSSSTASASASASSTGKSSAGAVNPVGASNLSTKTNSVIFQSHFHMSSDSVRNHS</sequence>
<dbReference type="AlphaFoldDB" id="A0A1E4S6E4"/>
<evidence type="ECO:0000256" key="11">
    <source>
        <dbReference type="RuleBase" id="RU361209"/>
    </source>
</evidence>
<dbReference type="EC" id="2.4.1.-" evidence="11"/>
<dbReference type="InterPro" id="IPR012946">
    <property type="entry name" value="X8"/>
</dbReference>
<keyword evidence="6 11" id="KW-0472">Membrane</keyword>
<name>A0A1E4S6E4_CYBJN</name>
<dbReference type="FunFam" id="3.20.20.80:FF:000038">
    <property type="entry name" value="1,3-beta-glucanosyltransferase"/>
    <property type="match status" value="1"/>
</dbReference>
<dbReference type="GO" id="GO:0098552">
    <property type="term" value="C:side of membrane"/>
    <property type="evidence" value="ECO:0007669"/>
    <property type="project" value="UniProtKB-KW"/>
</dbReference>
<dbReference type="Proteomes" id="UP000094389">
    <property type="component" value="Unassembled WGS sequence"/>
</dbReference>
<evidence type="ECO:0000259" key="13">
    <source>
        <dbReference type="SMART" id="SM00768"/>
    </source>
</evidence>
<feature type="chain" id="PRO_5009027740" description="1,3-beta-glucanosyltransferase" evidence="11">
    <location>
        <begin position="18"/>
        <end position="548"/>
    </location>
</feature>
<comment type="function">
    <text evidence="11">Splits internally a 1,3-beta-glucan molecule and transfers the newly generated reducing end (the donor) to the non-reducing end of another 1,3-beta-glucan molecule (the acceptor) forming a 1,3-beta linkage, resulting in the elongation of 1,3-beta-glucan chains in the cell wall.</text>
</comment>
<comment type="subcellular location">
    <subcellularLocation>
        <location evidence="1">Cell envelope</location>
    </subcellularLocation>
    <subcellularLocation>
        <location evidence="11">Cell membrane</location>
        <topology evidence="11">Lipid-anchor</topology>
        <topology evidence="11">GPI-anchor</topology>
    </subcellularLocation>
    <subcellularLocation>
        <location evidence="2">Membrane</location>
        <topology evidence="2">Lipid-anchor</topology>
        <topology evidence="2">GPI-anchor</topology>
    </subcellularLocation>
</comment>
<dbReference type="OrthoDB" id="421038at2759"/>
<evidence type="ECO:0000256" key="12">
    <source>
        <dbReference type="SAM" id="MobiDB-lite"/>
    </source>
</evidence>
<evidence type="ECO:0000256" key="9">
    <source>
        <dbReference type="ARBA" id="ARBA00023288"/>
    </source>
</evidence>
<evidence type="ECO:0000256" key="5">
    <source>
        <dbReference type="ARBA" id="ARBA00022729"/>
    </source>
</evidence>
<evidence type="ECO:0000256" key="3">
    <source>
        <dbReference type="ARBA" id="ARBA00007528"/>
    </source>
</evidence>
<dbReference type="PANTHER" id="PTHR31468">
    <property type="entry name" value="1,3-BETA-GLUCANOSYLTRANSFERASE GAS1"/>
    <property type="match status" value="1"/>
</dbReference>
<keyword evidence="15" id="KW-1185">Reference proteome</keyword>
<keyword evidence="4 11" id="KW-0336">GPI-anchor</keyword>
<dbReference type="SMART" id="SM00768">
    <property type="entry name" value="X8"/>
    <property type="match status" value="1"/>
</dbReference>
<keyword evidence="10" id="KW-0961">Cell wall biogenesis/degradation</keyword>
<dbReference type="Gene3D" id="3.20.20.80">
    <property type="entry name" value="Glycosidases"/>
    <property type="match status" value="1"/>
</dbReference>
<evidence type="ECO:0000313" key="15">
    <source>
        <dbReference type="Proteomes" id="UP000094389"/>
    </source>
</evidence>
<reference evidence="14 15" key="1">
    <citation type="journal article" date="2016" name="Proc. Natl. Acad. Sci. U.S.A.">
        <title>Comparative genomics of biotechnologically important yeasts.</title>
        <authorList>
            <person name="Riley R."/>
            <person name="Haridas S."/>
            <person name="Wolfe K.H."/>
            <person name="Lopes M.R."/>
            <person name="Hittinger C.T."/>
            <person name="Goeker M."/>
            <person name="Salamov A.A."/>
            <person name="Wisecaver J.H."/>
            <person name="Long T.M."/>
            <person name="Calvey C.H."/>
            <person name="Aerts A.L."/>
            <person name="Barry K.W."/>
            <person name="Choi C."/>
            <person name="Clum A."/>
            <person name="Coughlan A.Y."/>
            <person name="Deshpande S."/>
            <person name="Douglass A.P."/>
            <person name="Hanson S.J."/>
            <person name="Klenk H.-P."/>
            <person name="LaButti K.M."/>
            <person name="Lapidus A."/>
            <person name="Lindquist E.A."/>
            <person name="Lipzen A.M."/>
            <person name="Meier-Kolthoff J.P."/>
            <person name="Ohm R.A."/>
            <person name="Otillar R.P."/>
            <person name="Pangilinan J.L."/>
            <person name="Peng Y."/>
            <person name="Rokas A."/>
            <person name="Rosa C.A."/>
            <person name="Scheuner C."/>
            <person name="Sibirny A.A."/>
            <person name="Slot J.C."/>
            <person name="Stielow J.B."/>
            <person name="Sun H."/>
            <person name="Kurtzman C.P."/>
            <person name="Blackwell M."/>
            <person name="Grigoriev I.V."/>
            <person name="Jeffries T.W."/>
        </authorList>
    </citation>
    <scope>NUCLEOTIDE SEQUENCE [LARGE SCALE GENOMIC DNA]</scope>
    <source>
        <strain evidence="15">ATCC 18201 / CBS 1600 / BCRC 20928 / JCM 3617 / NBRC 0987 / NRRL Y-1542</strain>
    </source>
</reference>
<organism evidence="14 15">
    <name type="scientific">Cyberlindnera jadinii (strain ATCC 18201 / CBS 1600 / BCRC 20928 / JCM 3617 / NBRC 0987 / NRRL Y-1542)</name>
    <name type="common">Torula yeast</name>
    <name type="synonym">Candida utilis</name>
    <dbReference type="NCBI Taxonomy" id="983966"/>
    <lineage>
        <taxon>Eukaryota</taxon>
        <taxon>Fungi</taxon>
        <taxon>Dikarya</taxon>
        <taxon>Ascomycota</taxon>
        <taxon>Saccharomycotina</taxon>
        <taxon>Saccharomycetes</taxon>
        <taxon>Phaffomycetales</taxon>
        <taxon>Phaffomycetaceae</taxon>
        <taxon>Cyberlindnera</taxon>
    </lineage>
</organism>
<dbReference type="OMA" id="DDSIDFW"/>
<feature type="signal peptide" evidence="11">
    <location>
        <begin position="1"/>
        <end position="17"/>
    </location>
</feature>
<evidence type="ECO:0000256" key="8">
    <source>
        <dbReference type="ARBA" id="ARBA00023180"/>
    </source>
</evidence>
<evidence type="ECO:0000256" key="7">
    <source>
        <dbReference type="ARBA" id="ARBA00023157"/>
    </source>
</evidence>
<evidence type="ECO:0000256" key="2">
    <source>
        <dbReference type="ARBA" id="ARBA00004589"/>
    </source>
</evidence>
<dbReference type="EMBL" id="KV453926">
    <property type="protein sequence ID" value="ODV75097.1"/>
    <property type="molecule type" value="Genomic_DNA"/>
</dbReference>
<keyword evidence="5 11" id="KW-0732">Signal</keyword>
<gene>
    <name evidence="14" type="ORF">CYBJADRAFT_176451</name>
</gene>
<dbReference type="Pfam" id="PF03198">
    <property type="entry name" value="Glyco_hydro_72"/>
    <property type="match status" value="1"/>
</dbReference>
<keyword evidence="8" id="KW-0325">Glycoprotein</keyword>
<evidence type="ECO:0000256" key="6">
    <source>
        <dbReference type="ARBA" id="ARBA00023136"/>
    </source>
</evidence>
<evidence type="ECO:0000256" key="10">
    <source>
        <dbReference type="ARBA" id="ARBA00023316"/>
    </source>
</evidence>
<dbReference type="GeneID" id="30991183"/>
<evidence type="ECO:0000313" key="14">
    <source>
        <dbReference type="EMBL" id="ODV75097.1"/>
    </source>
</evidence>